<dbReference type="CDD" id="cd00118">
    <property type="entry name" value="LysM"/>
    <property type="match status" value="1"/>
</dbReference>
<dbReference type="PANTHER" id="PTHR21666:SF263">
    <property type="entry name" value="MUREIN HYDROLASE ACTIVATOR NLPD"/>
    <property type="match status" value="1"/>
</dbReference>
<reference evidence="5" key="1">
    <citation type="submission" date="2015-08" db="EMBL/GenBank/DDBJ databases">
        <authorList>
            <person name="Varghese N."/>
        </authorList>
    </citation>
    <scope>NUCLEOTIDE SEQUENCE [LARGE SCALE GENOMIC DNA]</scope>
    <source>
        <strain evidence="5">DSM 17901</strain>
    </source>
</reference>
<evidence type="ECO:0000256" key="2">
    <source>
        <dbReference type="SAM" id="MobiDB-lite"/>
    </source>
</evidence>
<comment type="similarity">
    <text evidence="1">Belongs to the E.coli NlpD/Haemophilus LppB family.</text>
</comment>
<dbReference type="GO" id="GO:0032153">
    <property type="term" value="C:cell division site"/>
    <property type="evidence" value="ECO:0007669"/>
    <property type="project" value="TreeGrafter"/>
</dbReference>
<evidence type="ECO:0000313" key="4">
    <source>
        <dbReference type="EMBL" id="CUA86703.1"/>
    </source>
</evidence>
<dbReference type="GO" id="GO:0004222">
    <property type="term" value="F:metalloendopeptidase activity"/>
    <property type="evidence" value="ECO:0007669"/>
    <property type="project" value="TreeGrafter"/>
</dbReference>
<dbReference type="Gene3D" id="2.70.70.10">
    <property type="entry name" value="Glucose Permease (Domain IIA)"/>
    <property type="match status" value="1"/>
</dbReference>
<evidence type="ECO:0000313" key="5">
    <source>
        <dbReference type="Proteomes" id="UP000243535"/>
    </source>
</evidence>
<proteinExistence type="inferred from homology"/>
<organism evidence="4 5">
    <name type="scientific">Gulbenkiania indica</name>
    <dbReference type="NCBI Taxonomy" id="375574"/>
    <lineage>
        <taxon>Bacteria</taxon>
        <taxon>Pseudomonadati</taxon>
        <taxon>Pseudomonadota</taxon>
        <taxon>Betaproteobacteria</taxon>
        <taxon>Neisseriales</taxon>
        <taxon>Chromobacteriaceae</taxon>
        <taxon>Gulbenkiania</taxon>
    </lineage>
</organism>
<dbReference type="SUPFAM" id="SSF51261">
    <property type="entry name" value="Duplicated hybrid motif"/>
    <property type="match status" value="1"/>
</dbReference>
<dbReference type="Proteomes" id="UP000243535">
    <property type="component" value="Unassembled WGS sequence"/>
</dbReference>
<name>A0A0K6H7J4_9NEIS</name>
<dbReference type="Pfam" id="PF01476">
    <property type="entry name" value="LysM"/>
    <property type="match status" value="1"/>
</dbReference>
<dbReference type="PROSITE" id="PS51782">
    <property type="entry name" value="LYSM"/>
    <property type="match status" value="1"/>
</dbReference>
<dbReference type="Gene3D" id="3.10.350.10">
    <property type="entry name" value="LysM domain"/>
    <property type="match status" value="1"/>
</dbReference>
<dbReference type="EMBL" id="CYHA01000009">
    <property type="protein sequence ID" value="CUA86703.1"/>
    <property type="molecule type" value="Genomic_DNA"/>
</dbReference>
<dbReference type="AlphaFoldDB" id="A0A0K6H7J4"/>
<keyword evidence="4" id="KW-0378">Hydrolase</keyword>
<dbReference type="GO" id="GO:0009279">
    <property type="term" value="C:cell outer membrane"/>
    <property type="evidence" value="ECO:0007669"/>
    <property type="project" value="TreeGrafter"/>
</dbReference>
<evidence type="ECO:0000256" key="1">
    <source>
        <dbReference type="ARBA" id="ARBA00038420"/>
    </source>
</evidence>
<keyword evidence="5" id="KW-1185">Reference proteome</keyword>
<dbReference type="InterPro" id="IPR018392">
    <property type="entry name" value="LysM"/>
</dbReference>
<feature type="compositionally biased region" description="Low complexity" evidence="2">
    <location>
        <begin position="197"/>
        <end position="231"/>
    </location>
</feature>
<dbReference type="InterPro" id="IPR011055">
    <property type="entry name" value="Dup_hybrid_motif"/>
</dbReference>
<dbReference type="Pfam" id="PF01551">
    <property type="entry name" value="Peptidase_M23"/>
    <property type="match status" value="1"/>
</dbReference>
<feature type="region of interest" description="Disordered" evidence="2">
    <location>
        <begin position="173"/>
        <end position="232"/>
    </location>
</feature>
<dbReference type="STRING" id="375574.GCA_001418035_02540"/>
<dbReference type="InterPro" id="IPR036779">
    <property type="entry name" value="LysM_dom_sf"/>
</dbReference>
<protein>
    <submittedName>
        <fullName evidence="4">Murein DD-endopeptidase MepM and murein hydrolase activator NlpD, contain LysM domain</fullName>
    </submittedName>
</protein>
<gene>
    <name evidence="4" type="ORF">Ga0061063_2768</name>
</gene>
<dbReference type="SMART" id="SM00257">
    <property type="entry name" value="LysM"/>
    <property type="match status" value="1"/>
</dbReference>
<feature type="domain" description="LysM" evidence="3">
    <location>
        <begin position="70"/>
        <end position="113"/>
    </location>
</feature>
<dbReference type="SUPFAM" id="SSF54106">
    <property type="entry name" value="LysM domain"/>
    <property type="match status" value="1"/>
</dbReference>
<dbReference type="CDD" id="cd12797">
    <property type="entry name" value="M23_peptidase"/>
    <property type="match status" value="1"/>
</dbReference>
<dbReference type="InterPro" id="IPR050570">
    <property type="entry name" value="Cell_wall_metabolism_enzyme"/>
</dbReference>
<feature type="region of interest" description="Disordered" evidence="2">
    <location>
        <begin position="16"/>
        <end position="70"/>
    </location>
</feature>
<accession>A0A0K6H7J4</accession>
<feature type="region of interest" description="Disordered" evidence="2">
    <location>
        <begin position="116"/>
        <end position="140"/>
    </location>
</feature>
<sequence>MLVPLALMAGCSSLSQQPAPIESGHGTPARSAPAVPHPAPSAEGSASTSPMRMPAPVRPGTVQAPSTGETTHVVQPGETLYRISVNNNLRYQDVAAWNNLPDFNIKVGQVLRLTPPAGTTAPAPAPRPATPSSPVAPVTPLPLPPAVAQVGEAKSYPKALKLPYSEESVRSLAGLSEGGGKKPSISAPVPAAPAAPQPRTSAPAASAPVAKPATPQPEASAPASNRPAPAAGEESVIWSWPAEGKVLQAYSENNKGIDIGGRIGQSVLAAGDGKVVYSGNGLRGYGKLIIIKHNKTFLSAYAHNSQLLVKEGQSVKKGQKIAEMGNTDADQVKLHFEIRRFGKPVDPMQYLDSRP</sequence>
<evidence type="ECO:0000259" key="3">
    <source>
        <dbReference type="PROSITE" id="PS51782"/>
    </source>
</evidence>
<dbReference type="PANTHER" id="PTHR21666">
    <property type="entry name" value="PEPTIDASE-RELATED"/>
    <property type="match status" value="1"/>
</dbReference>
<dbReference type="InterPro" id="IPR016047">
    <property type="entry name" value="M23ase_b-sheet_dom"/>
</dbReference>